<dbReference type="EMBL" id="VUJX02000013">
    <property type="protein sequence ID" value="KAL0929954.1"/>
    <property type="molecule type" value="Genomic_DNA"/>
</dbReference>
<dbReference type="Proteomes" id="UP000805649">
    <property type="component" value="Unassembled WGS sequence"/>
</dbReference>
<sequence>MNASAHFDAFGPQVTGRFDFTLYFEQAILSIIPSALFLAILPCRVTWLLRRPSIPRSGWLLLAKLATKAARYLKAGQDEAFGRVPQLVRPDKTATTNHIEQAEELLNTFFPALPEDIENEGDRPQRAAIEMPPVSMEEVERQLFRAKSWKAPGEDGLPVMVWKQIWPAVRHWVLAIFQMSLEEGALPRQWRHAKIIPLKKPGKDDYTLAKAWRPISLLATLGKVLESVIAERISHAVESYGLLPTNHFGARKQRSAEQALLLLQEQVYTAWRGRRVLSLVSFDVKGAYNGVCKERLVERMRARGIPEDLLRWVSAFCSDRTASIQVNGQSSEERSLPQAGLPQGSPLSPILFLFFNADLVQRRIDSNGGAMAFVDDFTAWVTGRTARDNREGIEAIIGDALDWERRSGATFEADKTAIIHFTRKDYKSDPDAFTIKGQIVQPKKHTKILGVIMDAGLKYKEHIARASSKGLQAALELQRLRGLSPATARQLFTATVAPVVDYASNVWMHAYKDKLIGPINRVQRVSAKAIVGTFLTVATSVAEAEAHILTAKERFWRKAIKMWTDIHTLPETNPVRRITARIRRFKKHCSPLLQIAEAAREVPMGQLETINPLTLLPWEERVKVVVDEVERRETDVAGTVRIAVSSSARNGVVGVGGVVQKLSTTGDEPQREPFFFTLGPRSEQNPYSGQLAAMAYALRRPLSGVTDERVTLVTSNKAAVLTLKRPHQQSGQEFIRCIYDSVEELRRDHNTLTVQWTPTGGEDELLKEAKAQAREATKEGAIPQAQFPIMKSTTLNVARSKCLPERELPEKVGRFSKRVDKALPGKHTRQLYDKLTWKEATTLAQLRTGMARLNGYLHRIDAAPSQSCDCGQAAETVEHFLFRCTKWTIHRAEMLQCTETQRSNISFYLGGKSPSDDDKWTPNKQAISKGVYNHAVYQLTTTLRGGLVSIIFRKSLMLDAATASQGKAVTLMSTDIDAIASGVKDLHEIWASVLELGIAVYLLNLQIGAACFVVMIPAVVCSFITERATDGIGPARMMWNEGVQERVSTTSSMLSQIKGIKMMGLTDYFATMVQQLRVAELDMSKKFRMFIVRIILISNLSDQMTPAVVVTAAVFWTRADGFTISQAFTSLAIVALVSTPLANLIGSYPTFVSSLACFDRIQEFLSQDERIPEKVQDTDAAERKTSVSTGSIPDTMSHTTSKHRAIEMKEMHAQQPSEKSGVAISLENVAVGVEGKDEPILRDITLSIPRAKYTEVTGVVGCGKSTLLKTILGELPLNGGSIRFLKPNMSISFCEQSAWLQNISIKDNIVGQERFDDEWYGRVLFACDLKQDISRLPKGDDTLVGSGGITLSGGQKQRVALARAVFARRSIVLLDDPFSALDAETRTKVFSRLLGEEGLLRKGDTTVIHAIPAGPRKSIADNCVLLSKTGSVEQAGPSINLATAFKDVNFEPHPEDSIQQDEDGNAATETSKSKTSETEDDNATQRHSGDFSLYKFYLRSIGPALTITFILAAASYIFLGFMPNIWLRIWTERGTNDGNRGDYFGAYLAFCIGTVLFSGLAIGLFFVVVIPHSATRLHWQLLDSVLKAPLWFFTTVDSGVTLNRFSQDMTLVDQTLPTAFFEVVLDTLVAIASAALIASGAQYFAAIIPFCVLPLYFLQKFYLKTSRQMRHLDLESKSPLYTHFTETLNGVVTIRAFGWQREFVKEQLRLLDISQRPYYLLFCIQRWLAIMLDLFVAVIATVLVAFAVKLTNTTSGGAIGLSMVSLMGLNSSLSRLISSWTNLETSLGAIARLRDFVRDTPQEDGVDTQRLPPVPQGWPSSGAIDFKSIDARYKTDDENVLRELSLSIKPGQKVGICGRTGSGKTSLLLTLLRLLETPSGSIQVDGIDLCSLSRKAIRPHFITLPQDPVTIPGSVRTNLDPNASFNGVSGDEALEEALAKTFLWDDIIKSRGGLDADFVELGLSHGQQQLFALARAILHKDQSKIVLLDEATSSADHATDKKLQEVLREELASHTILAVAHRLDTIEDYDVVVVMDNGRIVEVGNPRQLQEQTGSAFQRLYAY</sequence>
<proteinExistence type="predicted"/>
<name>A0ACC3YDQ2_COLTU</name>
<comment type="caution">
    <text evidence="1">The sequence shown here is derived from an EMBL/GenBank/DDBJ whole genome shotgun (WGS) entry which is preliminary data.</text>
</comment>
<organism evidence="1 2">
    <name type="scientific">Colletotrichum truncatum</name>
    <name type="common">Anthracnose fungus</name>
    <name type="synonym">Colletotrichum capsici</name>
    <dbReference type="NCBI Taxonomy" id="5467"/>
    <lineage>
        <taxon>Eukaryota</taxon>
        <taxon>Fungi</taxon>
        <taxon>Dikarya</taxon>
        <taxon>Ascomycota</taxon>
        <taxon>Pezizomycotina</taxon>
        <taxon>Sordariomycetes</taxon>
        <taxon>Hypocreomycetidae</taxon>
        <taxon>Glomerellales</taxon>
        <taxon>Glomerellaceae</taxon>
        <taxon>Colletotrichum</taxon>
        <taxon>Colletotrichum truncatum species complex</taxon>
    </lineage>
</organism>
<evidence type="ECO:0000313" key="1">
    <source>
        <dbReference type="EMBL" id="KAL0929954.1"/>
    </source>
</evidence>
<accession>A0ACC3YDQ2</accession>
<protein>
    <submittedName>
        <fullName evidence="1">ABC multidrug transporter</fullName>
    </submittedName>
</protein>
<reference evidence="1 2" key="1">
    <citation type="journal article" date="2020" name="Phytopathology">
        <title>Genome Sequence Resources of Colletotrichum truncatum, C. plurivorum, C. musicola, and C. sojae: Four Species Pathogenic to Soybean (Glycine max).</title>
        <authorList>
            <person name="Rogerio F."/>
            <person name="Boufleur T.R."/>
            <person name="Ciampi-Guillardi M."/>
            <person name="Sukno S.A."/>
            <person name="Thon M.R."/>
            <person name="Massola Junior N.S."/>
            <person name="Baroncelli R."/>
        </authorList>
    </citation>
    <scope>NUCLEOTIDE SEQUENCE [LARGE SCALE GENOMIC DNA]</scope>
    <source>
        <strain evidence="1 2">CMES1059</strain>
    </source>
</reference>
<evidence type="ECO:0000313" key="2">
    <source>
        <dbReference type="Proteomes" id="UP000805649"/>
    </source>
</evidence>
<keyword evidence="2" id="KW-1185">Reference proteome</keyword>
<gene>
    <name evidence="1" type="ORF">CTRU02_215163</name>
</gene>